<dbReference type="Gene3D" id="1.10.443.20">
    <property type="entry name" value="Centromere DNA-binding protein complex CBF3 subunit, domain 2"/>
    <property type="match status" value="1"/>
</dbReference>
<evidence type="ECO:0000313" key="2">
    <source>
        <dbReference type="EMBL" id="OWZ22663.1"/>
    </source>
</evidence>
<organism evidence="2 3">
    <name type="scientific">Phytophthora megakarya</name>
    <dbReference type="NCBI Taxonomy" id="4795"/>
    <lineage>
        <taxon>Eukaryota</taxon>
        <taxon>Sar</taxon>
        <taxon>Stramenopiles</taxon>
        <taxon>Oomycota</taxon>
        <taxon>Peronosporomycetes</taxon>
        <taxon>Peronosporales</taxon>
        <taxon>Peronosporaceae</taxon>
        <taxon>Phytophthora</taxon>
    </lineage>
</organism>
<evidence type="ECO:0000313" key="3">
    <source>
        <dbReference type="Proteomes" id="UP000198211"/>
    </source>
</evidence>
<comment type="caution">
    <text evidence="2">The sequence shown here is derived from an EMBL/GenBank/DDBJ whole genome shotgun (WGS) entry which is preliminary data.</text>
</comment>
<keyword evidence="3" id="KW-1185">Reference proteome</keyword>
<feature type="domain" description="Ndc10" evidence="1">
    <location>
        <begin position="131"/>
        <end position="352"/>
    </location>
</feature>
<gene>
    <name evidence="2" type="ORF">PHMEG_0002577</name>
</gene>
<accession>A0A225WYP0</accession>
<dbReference type="InterPro" id="IPR038279">
    <property type="entry name" value="Ndc10_dom2_sf"/>
</dbReference>
<dbReference type="AlphaFoldDB" id="A0A225WYP0"/>
<dbReference type="OrthoDB" id="125800at2759"/>
<dbReference type="Proteomes" id="UP000198211">
    <property type="component" value="Unassembled WGS sequence"/>
</dbReference>
<dbReference type="STRING" id="4795.A0A225WYP0"/>
<name>A0A225WYP0_9STRA</name>
<dbReference type="Pfam" id="PF16787">
    <property type="entry name" value="NDC10_II"/>
    <property type="match status" value="1"/>
</dbReference>
<dbReference type="EMBL" id="NBNE01000118">
    <property type="protein sequence ID" value="OWZ22663.1"/>
    <property type="molecule type" value="Genomic_DNA"/>
</dbReference>
<sequence length="356" mass="40317">MGKRSGVFIRSYAAAVEPRKTVEAIEASEVDTQLEIDESERATIQTTLKTRPINTKRKYDAYQKEYIQWCTAREFRVRGTVTGGKLNLFLSSMVIGRKSTMNSEKSIGGSTACGYTNAIVDLYKQQVALRTNSNQHPRTPAVKQLIKNVQMQTTATKEKNYEDRGIGSLSSKFATHFSLDDIRGHTAFLLSHFGLLRGETVRDLEFADMFSQNLGGEGYQSCIALVILVQHGKPNTFGKLQHVGYMRNKDVHICPVGAAAIEPFPCFRKLQDWYDTKLLRGRQRDKSITYEMHKPSYEAVFKYSGLTFSKKTHINRQQGVLHLESADVDISQTRRHGKWRMDTCEAVYAAPLARKE</sequence>
<protein>
    <recommendedName>
        <fullName evidence="1">Ndc10 domain-containing protein</fullName>
    </recommendedName>
</protein>
<dbReference type="GO" id="GO:0003677">
    <property type="term" value="F:DNA binding"/>
    <property type="evidence" value="ECO:0007669"/>
    <property type="project" value="InterPro"/>
</dbReference>
<reference evidence="3" key="1">
    <citation type="submission" date="2017-03" db="EMBL/GenBank/DDBJ databases">
        <title>Phytopthora megakarya and P. palmivora, two closely related causual agents of cacao black pod achieved similar genome size and gene model numbers by different mechanisms.</title>
        <authorList>
            <person name="Ali S."/>
            <person name="Shao J."/>
            <person name="Larry D.J."/>
            <person name="Kronmiller B."/>
            <person name="Shen D."/>
            <person name="Strem M.D."/>
            <person name="Melnick R.L."/>
            <person name="Guiltinan M.J."/>
            <person name="Tyler B.M."/>
            <person name="Meinhardt L.W."/>
            <person name="Bailey B.A."/>
        </authorList>
    </citation>
    <scope>NUCLEOTIDE SEQUENCE [LARGE SCALE GENOMIC DNA]</scope>
    <source>
        <strain evidence="3">zdho120</strain>
    </source>
</reference>
<proteinExistence type="predicted"/>
<dbReference type="InterPro" id="IPR031872">
    <property type="entry name" value="NDC10_II"/>
</dbReference>
<evidence type="ECO:0000259" key="1">
    <source>
        <dbReference type="Pfam" id="PF16787"/>
    </source>
</evidence>